<evidence type="ECO:0000313" key="1">
    <source>
        <dbReference type="EMBL" id="RPA82523.1"/>
    </source>
</evidence>
<keyword evidence="2" id="KW-1185">Reference proteome</keyword>
<proteinExistence type="predicted"/>
<sequence>MSISVPLDTNPKFVSEVIFEPASQMMAFTLLNENFGRKLRLELNITDDSITVALMVNPERMNYSINEGVFSDDNYARWWDVELQTELPVKVPFRSVNAIIFKADSKMTSNTNLGLVSRGTPVGMSGT</sequence>
<reference evidence="1 2" key="1">
    <citation type="journal article" date="2018" name="Nat. Ecol. Evol.">
        <title>Pezizomycetes genomes reveal the molecular basis of ectomycorrhizal truffle lifestyle.</title>
        <authorList>
            <person name="Murat C."/>
            <person name="Payen T."/>
            <person name="Noel B."/>
            <person name="Kuo A."/>
            <person name="Morin E."/>
            <person name="Chen J."/>
            <person name="Kohler A."/>
            <person name="Krizsan K."/>
            <person name="Balestrini R."/>
            <person name="Da Silva C."/>
            <person name="Montanini B."/>
            <person name="Hainaut M."/>
            <person name="Levati E."/>
            <person name="Barry K.W."/>
            <person name="Belfiori B."/>
            <person name="Cichocki N."/>
            <person name="Clum A."/>
            <person name="Dockter R.B."/>
            <person name="Fauchery L."/>
            <person name="Guy J."/>
            <person name="Iotti M."/>
            <person name="Le Tacon F."/>
            <person name="Lindquist E.A."/>
            <person name="Lipzen A."/>
            <person name="Malagnac F."/>
            <person name="Mello A."/>
            <person name="Molinier V."/>
            <person name="Miyauchi S."/>
            <person name="Poulain J."/>
            <person name="Riccioni C."/>
            <person name="Rubini A."/>
            <person name="Sitrit Y."/>
            <person name="Splivallo R."/>
            <person name="Traeger S."/>
            <person name="Wang M."/>
            <person name="Zifcakova L."/>
            <person name="Wipf D."/>
            <person name="Zambonelli A."/>
            <person name="Paolocci F."/>
            <person name="Nowrousian M."/>
            <person name="Ottonello S."/>
            <person name="Baldrian P."/>
            <person name="Spatafora J.W."/>
            <person name="Henrissat B."/>
            <person name="Nagy L.G."/>
            <person name="Aury J.M."/>
            <person name="Wincker P."/>
            <person name="Grigoriev I.V."/>
            <person name="Bonfante P."/>
            <person name="Martin F.M."/>
        </authorList>
    </citation>
    <scope>NUCLEOTIDE SEQUENCE [LARGE SCALE GENOMIC DNA]</scope>
    <source>
        <strain evidence="1 2">RN42</strain>
    </source>
</reference>
<evidence type="ECO:0000313" key="2">
    <source>
        <dbReference type="Proteomes" id="UP000275078"/>
    </source>
</evidence>
<dbReference type="Proteomes" id="UP000275078">
    <property type="component" value="Unassembled WGS sequence"/>
</dbReference>
<gene>
    <name evidence="1" type="ORF">BJ508DRAFT_325523</name>
</gene>
<dbReference type="AlphaFoldDB" id="A0A3N4I8W3"/>
<protein>
    <submittedName>
        <fullName evidence="1">Uncharacterized protein</fullName>
    </submittedName>
</protein>
<accession>A0A3N4I8W3</accession>
<organism evidence="1 2">
    <name type="scientific">Ascobolus immersus RN42</name>
    <dbReference type="NCBI Taxonomy" id="1160509"/>
    <lineage>
        <taxon>Eukaryota</taxon>
        <taxon>Fungi</taxon>
        <taxon>Dikarya</taxon>
        <taxon>Ascomycota</taxon>
        <taxon>Pezizomycotina</taxon>
        <taxon>Pezizomycetes</taxon>
        <taxon>Pezizales</taxon>
        <taxon>Ascobolaceae</taxon>
        <taxon>Ascobolus</taxon>
    </lineage>
</organism>
<dbReference type="EMBL" id="ML119671">
    <property type="protein sequence ID" value="RPA82523.1"/>
    <property type="molecule type" value="Genomic_DNA"/>
</dbReference>
<name>A0A3N4I8W3_ASCIM</name>